<evidence type="ECO:0000256" key="3">
    <source>
        <dbReference type="ARBA" id="ARBA00022679"/>
    </source>
</evidence>
<protein>
    <submittedName>
        <fullName evidence="5">Similar to Saccharomyces cerevisiae YDR245W MNN10 Subunit of a Golgi mannosyltransferase complex also containing Anp1p, Mnn9p, Mnn11p, and Hoc1p</fullName>
    </submittedName>
</protein>
<evidence type="ECO:0000256" key="2">
    <source>
        <dbReference type="ARBA" id="ARBA00022676"/>
    </source>
</evidence>
<gene>
    <name evidence="5" type="ORF">BN980_GECA06s02100g</name>
</gene>
<reference evidence="5" key="1">
    <citation type="submission" date="2014-03" db="EMBL/GenBank/DDBJ databases">
        <authorList>
            <person name="Casaregola S."/>
        </authorList>
    </citation>
    <scope>NUCLEOTIDE SEQUENCE [LARGE SCALE GENOMIC DNA]</scope>
    <source>
        <strain evidence="5">CLIB 918</strain>
    </source>
</reference>
<name>A0A0J9X8Z0_GEOCN</name>
<sequence>MIKRRLFACYLLFGLGLILLIYSLNSMYMERYEVTSEGQIQNAFQVPDPFPKGKPDYRKKHEEEKKQEEEARQRKEQQQKEEAAKKKQEEEAEAKKLKESEEKATKEAEAKKLKEAEDKANKEAEAKKLKESEEKAQKKAATETENKVTKKEETAQTEAAKKPAGEEKKENSESIIEELVNSSKAELTAEDLALPLSERVSLRKQKYLAWMDEFSKLSPDDKKILSGRLQGRFLGMEHTELATFKEDIKYTDEDKVDGEVQPAGKKVIMLTATDGQGNSEIHDVLSMARENRAEYANYHGYTDYFVDLKKYAKPNRHPVWNKINAIKEAFNENPEAEWLWWIDTDIIIMNPEIDIAKHILSKRALTERLTYGRPMRNSRSEFMNGVYMHKGEVDIDNIDLVLCQDFFGLNAGSFFIRRSSFTSLLLDLWDDPMYVNADFVRREQDALIHMFLNHANIQEHVGLVPQRLLNSYSDKPEWVWSFVEGDFVVHFAGCNTRGKCDEIWKENWSKRQRVPEAFRVENGFDEKAATAVAAAPVASPSAVKAAQ</sequence>
<dbReference type="EMBL" id="CCBN010000006">
    <property type="protein sequence ID" value="CDO53935.1"/>
    <property type="molecule type" value="Genomic_DNA"/>
</dbReference>
<evidence type="ECO:0000313" key="6">
    <source>
        <dbReference type="Proteomes" id="UP000242525"/>
    </source>
</evidence>
<evidence type="ECO:0000313" key="5">
    <source>
        <dbReference type="EMBL" id="CDO53935.1"/>
    </source>
</evidence>
<dbReference type="Pfam" id="PF05637">
    <property type="entry name" value="Glyco_transf_34"/>
    <property type="match status" value="1"/>
</dbReference>
<dbReference type="Proteomes" id="UP000242525">
    <property type="component" value="Unassembled WGS sequence"/>
</dbReference>
<keyword evidence="2 5" id="KW-0328">Glycosyltransferase</keyword>
<dbReference type="STRING" id="1173061.A0A0J9X8Z0"/>
<dbReference type="OrthoDB" id="205108at2759"/>
<feature type="compositionally biased region" description="Basic and acidic residues" evidence="4">
    <location>
        <begin position="51"/>
        <end position="172"/>
    </location>
</feature>
<dbReference type="GO" id="GO:0000139">
    <property type="term" value="C:Golgi membrane"/>
    <property type="evidence" value="ECO:0007669"/>
    <property type="project" value="TreeGrafter"/>
</dbReference>
<accession>A0A0J9X8Z0</accession>
<dbReference type="SUPFAM" id="SSF53448">
    <property type="entry name" value="Nucleotide-diphospho-sugar transferases"/>
    <property type="match status" value="1"/>
</dbReference>
<dbReference type="InterPro" id="IPR029044">
    <property type="entry name" value="Nucleotide-diphossugar_trans"/>
</dbReference>
<dbReference type="Gene3D" id="3.90.550.10">
    <property type="entry name" value="Spore Coat Polysaccharide Biosynthesis Protein SpsA, Chain A"/>
    <property type="match status" value="1"/>
</dbReference>
<evidence type="ECO:0000256" key="1">
    <source>
        <dbReference type="ARBA" id="ARBA00005664"/>
    </source>
</evidence>
<keyword evidence="6" id="KW-1185">Reference proteome</keyword>
<organism evidence="5 6">
    <name type="scientific">Geotrichum candidum</name>
    <name type="common">Oospora lactis</name>
    <name type="synonym">Dipodascus geotrichum</name>
    <dbReference type="NCBI Taxonomy" id="1173061"/>
    <lineage>
        <taxon>Eukaryota</taxon>
        <taxon>Fungi</taxon>
        <taxon>Dikarya</taxon>
        <taxon>Ascomycota</taxon>
        <taxon>Saccharomycotina</taxon>
        <taxon>Dipodascomycetes</taxon>
        <taxon>Dipodascales</taxon>
        <taxon>Dipodascaceae</taxon>
        <taxon>Geotrichum</taxon>
    </lineage>
</organism>
<proteinExistence type="inferred from homology"/>
<keyword evidence="3" id="KW-0808">Transferase</keyword>
<dbReference type="PANTHER" id="PTHR31306">
    <property type="entry name" value="ALPHA-1,6-MANNOSYLTRANSFERASE MNN11-RELATED"/>
    <property type="match status" value="1"/>
</dbReference>
<dbReference type="AlphaFoldDB" id="A0A0J9X8Z0"/>
<feature type="region of interest" description="Disordered" evidence="4">
    <location>
        <begin position="43"/>
        <end position="174"/>
    </location>
</feature>
<dbReference type="GO" id="GO:0006487">
    <property type="term" value="P:protein N-linked glycosylation"/>
    <property type="evidence" value="ECO:0007669"/>
    <property type="project" value="TreeGrafter"/>
</dbReference>
<dbReference type="PANTHER" id="PTHR31306:SF4">
    <property type="entry name" value="ALPHA-1,2-GALACTOSYLTRANSFERASE"/>
    <property type="match status" value="1"/>
</dbReference>
<dbReference type="GO" id="GO:0016757">
    <property type="term" value="F:glycosyltransferase activity"/>
    <property type="evidence" value="ECO:0007669"/>
    <property type="project" value="UniProtKB-KW"/>
</dbReference>
<dbReference type="InterPro" id="IPR008630">
    <property type="entry name" value="Glyco_trans_34"/>
</dbReference>
<evidence type="ECO:0000256" key="4">
    <source>
        <dbReference type="SAM" id="MobiDB-lite"/>
    </source>
</evidence>
<comment type="similarity">
    <text evidence="1">Belongs to the glycosyltransferase 34 family.</text>
</comment>
<comment type="caution">
    <text evidence="5">The sequence shown here is derived from an EMBL/GenBank/DDBJ whole genome shotgun (WGS) entry which is preliminary data.</text>
</comment>